<dbReference type="PANTHER" id="PTHR44591:SF19">
    <property type="entry name" value="TWO-COMPONENT RESPONSE REGULATOR-RELATED"/>
    <property type="match status" value="1"/>
</dbReference>
<evidence type="ECO:0000313" key="5">
    <source>
        <dbReference type="Proteomes" id="UP000323994"/>
    </source>
</evidence>
<dbReference type="InterPro" id="IPR050595">
    <property type="entry name" value="Bact_response_regulator"/>
</dbReference>
<proteinExistence type="predicted"/>
<dbReference type="SMART" id="SM00448">
    <property type="entry name" value="REC"/>
    <property type="match status" value="1"/>
</dbReference>
<reference evidence="4 5" key="1">
    <citation type="submission" date="2019-05" db="EMBL/GenBank/DDBJ databases">
        <authorList>
            <person name="Qu J.-H."/>
        </authorList>
    </citation>
    <scope>NUCLEOTIDE SEQUENCE [LARGE SCALE GENOMIC DNA]</scope>
    <source>
        <strain evidence="4 5">NS28</strain>
    </source>
</reference>
<dbReference type="RefSeq" id="WP_139014479.1">
    <property type="nucleotide sequence ID" value="NZ_VBSN01000071.1"/>
</dbReference>
<evidence type="ECO:0000256" key="2">
    <source>
        <dbReference type="PROSITE-ProRule" id="PRU00169"/>
    </source>
</evidence>
<dbReference type="OrthoDB" id="109585at2"/>
<evidence type="ECO:0000313" key="4">
    <source>
        <dbReference type="EMBL" id="KAA6432749.1"/>
    </source>
</evidence>
<dbReference type="SUPFAM" id="SSF52172">
    <property type="entry name" value="CheY-like"/>
    <property type="match status" value="1"/>
</dbReference>
<dbReference type="PROSITE" id="PS50110">
    <property type="entry name" value="RESPONSE_REGULATORY"/>
    <property type="match status" value="1"/>
</dbReference>
<keyword evidence="5" id="KW-1185">Reference proteome</keyword>
<evidence type="ECO:0000256" key="1">
    <source>
        <dbReference type="ARBA" id="ARBA00022553"/>
    </source>
</evidence>
<sequence length="115" mass="13482">MNVLYIDHEINNLNSFKATFRRDVNVYVASTTDEGFQILSNNKIDIIFTDHQMPEMTGLEFLKLVSDRFPESKRVLLTGNAYTDEFKVAAVKGYFHSYLNKPWDEYQLRQLIKPN</sequence>
<dbReference type="InterPro" id="IPR011006">
    <property type="entry name" value="CheY-like_superfamily"/>
</dbReference>
<dbReference type="Gene3D" id="3.40.50.2300">
    <property type="match status" value="1"/>
</dbReference>
<dbReference type="Pfam" id="PF00072">
    <property type="entry name" value="Response_reg"/>
    <property type="match status" value="1"/>
</dbReference>
<organism evidence="4 5">
    <name type="scientific">Dyadobacter flavalbus</name>
    <dbReference type="NCBI Taxonomy" id="2579942"/>
    <lineage>
        <taxon>Bacteria</taxon>
        <taxon>Pseudomonadati</taxon>
        <taxon>Bacteroidota</taxon>
        <taxon>Cytophagia</taxon>
        <taxon>Cytophagales</taxon>
        <taxon>Spirosomataceae</taxon>
        <taxon>Dyadobacter</taxon>
    </lineage>
</organism>
<accession>A0A5M8QA01</accession>
<dbReference type="Proteomes" id="UP000323994">
    <property type="component" value="Unassembled WGS sequence"/>
</dbReference>
<evidence type="ECO:0000259" key="3">
    <source>
        <dbReference type="PROSITE" id="PS50110"/>
    </source>
</evidence>
<feature type="domain" description="Response regulatory" evidence="3">
    <location>
        <begin position="2"/>
        <end position="115"/>
    </location>
</feature>
<dbReference type="PANTHER" id="PTHR44591">
    <property type="entry name" value="STRESS RESPONSE REGULATOR PROTEIN 1"/>
    <property type="match status" value="1"/>
</dbReference>
<gene>
    <name evidence="4" type="ORF">FEM33_23850</name>
</gene>
<feature type="modified residue" description="4-aspartylphosphate" evidence="2">
    <location>
        <position position="50"/>
    </location>
</feature>
<keyword evidence="1 2" id="KW-0597">Phosphoprotein</keyword>
<comment type="caution">
    <text evidence="4">The sequence shown here is derived from an EMBL/GenBank/DDBJ whole genome shotgun (WGS) entry which is preliminary data.</text>
</comment>
<dbReference type="AlphaFoldDB" id="A0A5M8QA01"/>
<dbReference type="InterPro" id="IPR001789">
    <property type="entry name" value="Sig_transdc_resp-reg_receiver"/>
</dbReference>
<name>A0A5M8QA01_9BACT</name>
<protein>
    <submittedName>
        <fullName evidence="4">Response regulator</fullName>
    </submittedName>
</protein>
<dbReference type="EMBL" id="VBSN01000071">
    <property type="protein sequence ID" value="KAA6432749.1"/>
    <property type="molecule type" value="Genomic_DNA"/>
</dbReference>
<dbReference type="GO" id="GO:0000160">
    <property type="term" value="P:phosphorelay signal transduction system"/>
    <property type="evidence" value="ECO:0007669"/>
    <property type="project" value="InterPro"/>
</dbReference>